<evidence type="ECO:0000256" key="1">
    <source>
        <dbReference type="ARBA" id="ARBA00006432"/>
    </source>
</evidence>
<dbReference type="FunFam" id="3.40.50.980:FF:000001">
    <property type="entry name" value="Non-ribosomal peptide synthetase"/>
    <property type="match status" value="1"/>
</dbReference>
<dbReference type="Gene3D" id="3.40.50.980">
    <property type="match status" value="2"/>
</dbReference>
<gene>
    <name evidence="6" type="ORF">JFN88_16130</name>
</gene>
<dbReference type="CDD" id="cd05930">
    <property type="entry name" value="A_NRPS"/>
    <property type="match status" value="1"/>
</dbReference>
<sequence length="1227" mass="136209">MTEMISSVTALTAESSLLFIPLDFSRHNRTYSFSSAELSLSQDLNERLEAALRDQGEATAVFGAVYFALLYRLSGEKEIMAGWTSNEDRGFPVLLNFDEENRTFDRLVHNLKQHLASARPAGEPEFDTRFSVNFPIQADRELLNWQLIEHEGSWQIKADYDRSILTETTIRRYMQYYLTLLDAALADQAGLIAAVDILTDEDKAVYGRMNDTVWPYDKSQTIHGMFEKAAAQFPDHIALSSIHGKLTYRELNERANRMARLLLDKGLTKGGFVTLFMERSLELVISLLGILKAGGVYVPVDPEHPEDRNRYILSDTESAFVLTKTQYLSEAKHLCAEISTVKEILAVDAGIMNAIDGSENTGVHVAPDDLAYVIYTSGSTGRPKGALIAHEGVVNLGETVRTDCQIEPEDVLTQFATYSFDASVWDTIGALFYGAHLYLLAPEERVSVEEFASAIERTGTTIITILPTVFFNQLSTYLSDEGYRKLSRVKLITVAGEALYGEQVRAFQRKFRDGIDIVNVYGPTECTVCTTTHKITGYIPDSLTNVPIGRPIHNYKVYIVNEENQLCPLHVHGEVYIATVGLAKGYLNQPEKTAAAFIPNPFGEGQIYKSGDIAKLLPDGTVEYVGRRDSQIKIRGHRIEIGEIEDSFAKIPNVQHAAVVCKKDADGQNMLAGYFASKDGGLLSTTEIKRMLGDKLPSYFVPKWIVQLTEMPTSPTGKIDRKRLLAMEHQGQTGDEEFVPPVSEVERRVAHSWEQALKLGRVSRHDDFFAIGGDSLAIIQVLVILKPHYPNLKINDFFQYRTVDAIAARIEELLTGEQETLGFSAYSGPAIKLDEHPAIPGGDVGELASAPMSAVLLTGSTGYLGSYLLHELLVKSEAVVYCLVRPGLEAGIKRIRSNMEFFFGSGIAEQLEGRVVAVEGDLEKLQLGLRDEDRQKLIVALDAIIHSAADVRHFGDEEQFAKTNIAGTLSLIELARACTRKVHFHHISTLGIPEDLALSGQWDTVVEQQKLDSDLRVDNLYTQSKMAAEKAVISAGEAGLNISVYRAGNLSCHSETGLFQKNIDSNSFYRMIKAMLLLGKAPEVSWEMDFTPINYAAEAIVQLALQQGSVSRMFHICNPKTIAYAQWIDMIRGCGYEIQALAPSAYTAWLFDEHVPKNLEGVQLAIAQLEGDGAKDSPFRYGCDLTSETLEKFGVRCAEPDRQLMTKMIDYAVKIGYFPRPKVLQQG</sequence>
<accession>A0A934J6X6</accession>
<dbReference type="EMBL" id="JAELUP010000089">
    <property type="protein sequence ID" value="MBJ6362748.1"/>
    <property type="molecule type" value="Genomic_DNA"/>
</dbReference>
<dbReference type="InterPro" id="IPR025110">
    <property type="entry name" value="AMP-bd_C"/>
</dbReference>
<keyword evidence="3" id="KW-0597">Phosphoprotein</keyword>
<dbReference type="InterPro" id="IPR036291">
    <property type="entry name" value="NAD(P)-bd_dom_sf"/>
</dbReference>
<dbReference type="Gene3D" id="2.30.38.10">
    <property type="entry name" value="Luciferase, Domain 3"/>
    <property type="match status" value="1"/>
</dbReference>
<keyword evidence="2" id="KW-0596">Phosphopantetheine</keyword>
<dbReference type="InterPro" id="IPR010071">
    <property type="entry name" value="AA_adenyl_dom"/>
</dbReference>
<dbReference type="GO" id="GO:0017000">
    <property type="term" value="P:antibiotic biosynthetic process"/>
    <property type="evidence" value="ECO:0007669"/>
    <property type="project" value="UniProtKB-KW"/>
</dbReference>
<dbReference type="PANTHER" id="PTHR44845">
    <property type="entry name" value="CARRIER DOMAIN-CONTAINING PROTEIN"/>
    <property type="match status" value="1"/>
</dbReference>
<evidence type="ECO:0000313" key="6">
    <source>
        <dbReference type="EMBL" id="MBJ6362748.1"/>
    </source>
</evidence>
<proteinExistence type="inferred from homology"/>
<dbReference type="Gene3D" id="3.30.559.30">
    <property type="entry name" value="Nonribosomal peptide synthetase, condensation domain"/>
    <property type="match status" value="1"/>
</dbReference>
<dbReference type="Gene3D" id="1.10.1200.10">
    <property type="entry name" value="ACP-like"/>
    <property type="match status" value="1"/>
</dbReference>
<dbReference type="InterPro" id="IPR000873">
    <property type="entry name" value="AMP-dep_synth/lig_dom"/>
</dbReference>
<dbReference type="InterPro" id="IPR020845">
    <property type="entry name" value="AMP-binding_CS"/>
</dbReference>
<dbReference type="FunFam" id="3.40.50.12780:FF:000012">
    <property type="entry name" value="Non-ribosomal peptide synthetase"/>
    <property type="match status" value="1"/>
</dbReference>
<dbReference type="PROSITE" id="PS00012">
    <property type="entry name" value="PHOSPHOPANTETHEINE"/>
    <property type="match status" value="1"/>
</dbReference>
<keyword evidence="7" id="KW-1185">Reference proteome</keyword>
<dbReference type="Proteomes" id="UP000640274">
    <property type="component" value="Unassembled WGS sequence"/>
</dbReference>
<dbReference type="InterPro" id="IPR010080">
    <property type="entry name" value="Thioester_reductase-like_dom"/>
</dbReference>
<organism evidence="6 7">
    <name type="scientific">Paenibacillus roseus</name>
    <dbReference type="NCBI Taxonomy" id="2798579"/>
    <lineage>
        <taxon>Bacteria</taxon>
        <taxon>Bacillati</taxon>
        <taxon>Bacillota</taxon>
        <taxon>Bacilli</taxon>
        <taxon>Bacillales</taxon>
        <taxon>Paenibacillaceae</taxon>
        <taxon>Paenibacillus</taxon>
    </lineage>
</organism>
<dbReference type="SUPFAM" id="SSF47336">
    <property type="entry name" value="ACP-like"/>
    <property type="match status" value="1"/>
</dbReference>
<dbReference type="NCBIfam" id="TIGR01733">
    <property type="entry name" value="AA-adenyl-dom"/>
    <property type="match status" value="1"/>
</dbReference>
<evidence type="ECO:0000313" key="7">
    <source>
        <dbReference type="Proteomes" id="UP000640274"/>
    </source>
</evidence>
<dbReference type="PIRSF" id="PIRSF001617">
    <property type="entry name" value="Alpha-AR"/>
    <property type="match status" value="1"/>
</dbReference>
<dbReference type="Pfam" id="PF00550">
    <property type="entry name" value="PP-binding"/>
    <property type="match status" value="1"/>
</dbReference>
<protein>
    <submittedName>
        <fullName evidence="6">Amino acid adenylation domain-containing protein</fullName>
    </submittedName>
</protein>
<dbReference type="RefSeq" id="WP_199020285.1">
    <property type="nucleotide sequence ID" value="NZ_JAELUP010000089.1"/>
</dbReference>
<evidence type="ECO:0000256" key="3">
    <source>
        <dbReference type="ARBA" id="ARBA00022553"/>
    </source>
</evidence>
<dbReference type="InterPro" id="IPR045851">
    <property type="entry name" value="AMP-bd_C_sf"/>
</dbReference>
<dbReference type="PROSITE" id="PS00455">
    <property type="entry name" value="AMP_BINDING"/>
    <property type="match status" value="1"/>
</dbReference>
<dbReference type="Pfam" id="PF13193">
    <property type="entry name" value="AMP-binding_C"/>
    <property type="match status" value="1"/>
</dbReference>
<dbReference type="SUPFAM" id="SSF52777">
    <property type="entry name" value="CoA-dependent acyltransferases"/>
    <property type="match status" value="1"/>
</dbReference>
<dbReference type="SUPFAM" id="SSF56801">
    <property type="entry name" value="Acetyl-CoA synthetase-like"/>
    <property type="match status" value="1"/>
</dbReference>
<reference evidence="6" key="1">
    <citation type="submission" date="2020-12" db="EMBL/GenBank/DDBJ databases">
        <authorList>
            <person name="Huq M.A."/>
        </authorList>
    </citation>
    <scope>NUCLEOTIDE SEQUENCE</scope>
    <source>
        <strain evidence="6">MAHUQ-46</strain>
    </source>
</reference>
<feature type="domain" description="Carrier" evidence="5">
    <location>
        <begin position="740"/>
        <end position="814"/>
    </location>
</feature>
<evidence type="ECO:0000256" key="2">
    <source>
        <dbReference type="ARBA" id="ARBA00022450"/>
    </source>
</evidence>
<dbReference type="PANTHER" id="PTHR44845:SF7">
    <property type="entry name" value="PLIPASTATIN SYNTHASE SUBUNIT D"/>
    <property type="match status" value="1"/>
</dbReference>
<evidence type="ECO:0000259" key="5">
    <source>
        <dbReference type="PROSITE" id="PS50075"/>
    </source>
</evidence>
<comment type="caution">
    <text evidence="6">The sequence shown here is derived from an EMBL/GenBank/DDBJ whole genome shotgun (WGS) entry which is preliminary data.</text>
</comment>
<dbReference type="AlphaFoldDB" id="A0A934J6X6"/>
<dbReference type="PROSITE" id="PS50075">
    <property type="entry name" value="CARRIER"/>
    <property type="match status" value="1"/>
</dbReference>
<evidence type="ECO:0000256" key="4">
    <source>
        <dbReference type="ARBA" id="ARBA00023194"/>
    </source>
</evidence>
<dbReference type="InterPro" id="IPR006162">
    <property type="entry name" value="Ppantetheine_attach_site"/>
</dbReference>
<dbReference type="Gene3D" id="3.30.300.30">
    <property type="match status" value="1"/>
</dbReference>
<dbReference type="InterPro" id="IPR036736">
    <property type="entry name" value="ACP-like_sf"/>
</dbReference>
<name>A0A934J6X6_9BACL</name>
<comment type="similarity">
    <text evidence="1">Belongs to the ATP-dependent AMP-binding enzyme family.</text>
</comment>
<dbReference type="CDD" id="cd05235">
    <property type="entry name" value="SDR_e1"/>
    <property type="match status" value="1"/>
</dbReference>
<dbReference type="SUPFAM" id="SSF51735">
    <property type="entry name" value="NAD(P)-binding Rossmann-fold domains"/>
    <property type="match status" value="1"/>
</dbReference>
<dbReference type="Pfam" id="PF00501">
    <property type="entry name" value="AMP-binding"/>
    <property type="match status" value="1"/>
</dbReference>
<dbReference type="InterPro" id="IPR013120">
    <property type="entry name" value="FAR_NAD-bd"/>
</dbReference>
<keyword evidence="4" id="KW-0045">Antibiotic biosynthesis</keyword>
<dbReference type="Pfam" id="PF07993">
    <property type="entry name" value="NAD_binding_4"/>
    <property type="match status" value="1"/>
</dbReference>
<dbReference type="Gene3D" id="3.40.50.720">
    <property type="entry name" value="NAD(P)-binding Rossmann-like Domain"/>
    <property type="match status" value="1"/>
</dbReference>
<dbReference type="InterPro" id="IPR009081">
    <property type="entry name" value="PP-bd_ACP"/>
</dbReference>